<dbReference type="EMBL" id="JBAMIC010000003">
    <property type="protein sequence ID" value="KAK7109212.1"/>
    <property type="molecule type" value="Genomic_DNA"/>
</dbReference>
<dbReference type="SMART" id="SM00875">
    <property type="entry name" value="BACK"/>
    <property type="match status" value="1"/>
</dbReference>
<dbReference type="SUPFAM" id="SSF54695">
    <property type="entry name" value="POZ domain"/>
    <property type="match status" value="1"/>
</dbReference>
<dbReference type="PANTHER" id="PTHR24412">
    <property type="entry name" value="KELCH PROTEIN"/>
    <property type="match status" value="1"/>
</dbReference>
<proteinExistence type="predicted"/>
<dbReference type="Gene3D" id="2.120.10.80">
    <property type="entry name" value="Kelch-type beta propeller"/>
    <property type="match status" value="1"/>
</dbReference>
<dbReference type="SUPFAM" id="SSF117281">
    <property type="entry name" value="Kelch motif"/>
    <property type="match status" value="1"/>
</dbReference>
<dbReference type="FunFam" id="1.25.40.420:FF:000001">
    <property type="entry name" value="Kelch-like family member 12"/>
    <property type="match status" value="1"/>
</dbReference>
<dbReference type="PIRSF" id="PIRSF037037">
    <property type="entry name" value="Kelch-like_protein_gigaxonin"/>
    <property type="match status" value="1"/>
</dbReference>
<dbReference type="Proteomes" id="UP001374579">
    <property type="component" value="Unassembled WGS sequence"/>
</dbReference>
<dbReference type="PANTHER" id="PTHR24412:SF451">
    <property type="entry name" value="KELCH-LIKE PROTEIN 20"/>
    <property type="match status" value="1"/>
</dbReference>
<dbReference type="Pfam" id="PF00651">
    <property type="entry name" value="BTB"/>
    <property type="match status" value="1"/>
</dbReference>
<keyword evidence="7" id="KW-1185">Reference proteome</keyword>
<evidence type="ECO:0000256" key="4">
    <source>
        <dbReference type="ARBA" id="ARBA00022786"/>
    </source>
</evidence>
<dbReference type="AlphaFoldDB" id="A0AAN9BPA1"/>
<feature type="domain" description="BTB" evidence="5">
    <location>
        <begin position="26"/>
        <end position="93"/>
    </location>
</feature>
<dbReference type="InterPro" id="IPR017096">
    <property type="entry name" value="BTB-kelch_protein"/>
</dbReference>
<dbReference type="Pfam" id="PF01344">
    <property type="entry name" value="Kelch_1"/>
    <property type="match status" value="2"/>
</dbReference>
<dbReference type="Pfam" id="PF07707">
    <property type="entry name" value="BACK"/>
    <property type="match status" value="1"/>
</dbReference>
<dbReference type="Gene3D" id="1.25.40.420">
    <property type="match status" value="1"/>
</dbReference>
<name>A0AAN9BPA1_9CAEN</name>
<comment type="caution">
    <text evidence="6">The sequence shown here is derived from an EMBL/GenBank/DDBJ whole genome shotgun (WGS) entry which is preliminary data.</text>
</comment>
<evidence type="ECO:0000313" key="7">
    <source>
        <dbReference type="Proteomes" id="UP001374579"/>
    </source>
</evidence>
<evidence type="ECO:0000313" key="6">
    <source>
        <dbReference type="EMBL" id="KAK7109212.1"/>
    </source>
</evidence>
<evidence type="ECO:0000256" key="1">
    <source>
        <dbReference type="ARBA" id="ARBA00004906"/>
    </source>
</evidence>
<gene>
    <name evidence="6" type="ORF">V1264_013295</name>
</gene>
<organism evidence="6 7">
    <name type="scientific">Littorina saxatilis</name>
    <dbReference type="NCBI Taxonomy" id="31220"/>
    <lineage>
        <taxon>Eukaryota</taxon>
        <taxon>Metazoa</taxon>
        <taxon>Spiralia</taxon>
        <taxon>Lophotrochozoa</taxon>
        <taxon>Mollusca</taxon>
        <taxon>Gastropoda</taxon>
        <taxon>Caenogastropoda</taxon>
        <taxon>Littorinimorpha</taxon>
        <taxon>Littorinoidea</taxon>
        <taxon>Littorinidae</taxon>
        <taxon>Littorina</taxon>
    </lineage>
</organism>
<dbReference type="InterPro" id="IPR011333">
    <property type="entry name" value="SKP1/BTB/POZ_sf"/>
</dbReference>
<protein>
    <recommendedName>
        <fullName evidence="5">BTB domain-containing protein</fullName>
    </recommendedName>
</protein>
<keyword evidence="2" id="KW-0880">Kelch repeat</keyword>
<keyword evidence="3" id="KW-0677">Repeat</keyword>
<dbReference type="InterPro" id="IPR000210">
    <property type="entry name" value="BTB/POZ_dom"/>
</dbReference>
<reference evidence="6 7" key="1">
    <citation type="submission" date="2024-02" db="EMBL/GenBank/DDBJ databases">
        <title>Chromosome-scale genome assembly of the rough periwinkle Littorina saxatilis.</title>
        <authorList>
            <person name="De Jode A."/>
            <person name="Faria R."/>
            <person name="Formenti G."/>
            <person name="Sims Y."/>
            <person name="Smith T.P."/>
            <person name="Tracey A."/>
            <person name="Wood J.M.D."/>
            <person name="Zagrodzka Z.B."/>
            <person name="Johannesson K."/>
            <person name="Butlin R.K."/>
            <person name="Leder E.H."/>
        </authorList>
    </citation>
    <scope>NUCLEOTIDE SEQUENCE [LARGE SCALE GENOMIC DNA]</scope>
    <source>
        <strain evidence="6">Snail1</strain>
        <tissue evidence="6">Muscle</tissue>
    </source>
</reference>
<dbReference type="InterPro" id="IPR015915">
    <property type="entry name" value="Kelch-typ_b-propeller"/>
</dbReference>
<dbReference type="PROSITE" id="PS50097">
    <property type="entry name" value="BTB"/>
    <property type="match status" value="1"/>
</dbReference>
<evidence type="ECO:0000259" key="5">
    <source>
        <dbReference type="PROSITE" id="PS50097"/>
    </source>
</evidence>
<dbReference type="Pfam" id="PF24681">
    <property type="entry name" value="Kelch_KLHDC2_KLHL20_DRC7"/>
    <property type="match status" value="1"/>
</dbReference>
<dbReference type="InterPro" id="IPR006652">
    <property type="entry name" value="Kelch_1"/>
</dbReference>
<dbReference type="SMART" id="SM00612">
    <property type="entry name" value="Kelch"/>
    <property type="match status" value="6"/>
</dbReference>
<accession>A0AAN9BPA1</accession>
<dbReference type="SMART" id="SM00225">
    <property type="entry name" value="BTB"/>
    <property type="match status" value="1"/>
</dbReference>
<evidence type="ECO:0000256" key="3">
    <source>
        <dbReference type="ARBA" id="ARBA00022737"/>
    </source>
</evidence>
<evidence type="ECO:0000256" key="2">
    <source>
        <dbReference type="ARBA" id="ARBA00022441"/>
    </source>
</evidence>
<keyword evidence="4" id="KW-0833">Ubl conjugation pathway</keyword>
<dbReference type="Gene3D" id="3.30.710.10">
    <property type="entry name" value="Potassium Channel Kv1.1, Chain A"/>
    <property type="match status" value="1"/>
</dbReference>
<sequence length="561" mass="62366">MEREGEVLFSRLVAQMHTLWKQELLCDIHLHVQDRVIAAHRVVLAALSPYFRAMFCSQLNESHQPTVTIQGFSYPVIYMIVEYAYTADIPLNEDNVQNILHVASVMQIESLEHLCTQFLAERLNPSNCLGIRELAQSFGCYDLQTKADSFCEDNFSKVSQNEEFLKLSANQVINLVARDALKVRTEEEVYTAVIGWLEYAAEERAEDMVKIMEKVRLPLVRWEFLMGKVRNHKLFTNNDQCRQYLQQARAFQASSYHPDLNNFAFNEAVLLAQPRIGYGATDFLYAVGGETTNRELITMVEGYNPVSNKSTELSAMPTARRSLGILIVDNMIFAVGGSDKGAAVSTVEVFDIETGVWKTRASLCRPRTSVAAAVLEGQVFAVGGHDGQRALSSAEMYDSDTDCWNQTAELQTPRSMASSVCLKNRLYVLGGYDGEMDLRSAEKLDSRLAEWLPIASMHDSRSMCGAAVLDDKILVAGGSSGAQCLSSVEMYNPSSDQWTVLQPLTSPRRGLGLAVIGGAVYAAGGHDGKKYLNSVEKFNMYDQGWTVVGYLAECRGRFGFA</sequence>
<comment type="pathway">
    <text evidence="1">Protein modification; protein ubiquitination.</text>
</comment>
<dbReference type="InterPro" id="IPR011705">
    <property type="entry name" value="BACK"/>
</dbReference>